<dbReference type="AlphaFoldDB" id="A0AAU8ASA3"/>
<keyword evidence="1" id="KW-0540">Nuclease</keyword>
<dbReference type="RefSeq" id="WP_353476652.1">
    <property type="nucleotide sequence ID" value="NZ_CP123389.1"/>
</dbReference>
<dbReference type="GO" id="GO:0004519">
    <property type="term" value="F:endonuclease activity"/>
    <property type="evidence" value="ECO:0007669"/>
    <property type="project" value="UniProtKB-KW"/>
</dbReference>
<gene>
    <name evidence="1" type="ORF">PVT71_28080</name>
</gene>
<accession>A0AAU8ASA3</accession>
<dbReference type="SUPFAM" id="SSF56219">
    <property type="entry name" value="DNase I-like"/>
    <property type="match status" value="1"/>
</dbReference>
<keyword evidence="1" id="KW-0255">Endonuclease</keyword>
<dbReference type="Gene3D" id="3.60.10.10">
    <property type="entry name" value="Endonuclease/exonuclease/phosphatase"/>
    <property type="match status" value="1"/>
</dbReference>
<evidence type="ECO:0000313" key="1">
    <source>
        <dbReference type="EMBL" id="XCC97761.1"/>
    </source>
</evidence>
<keyword evidence="1" id="KW-0614">Plasmid</keyword>
<reference evidence="1" key="1">
    <citation type="submission" date="2023-02" db="EMBL/GenBank/DDBJ databases">
        <title>Description and genomic characterization of Salipiger bruguierae sp. nov., isolated from the sediment of mangrove plant Bruguiera sexangula.</title>
        <authorList>
            <person name="Long M."/>
        </authorList>
    </citation>
    <scope>NUCLEOTIDE SEQUENCE</scope>
    <source>
        <strain evidence="1">H15</strain>
        <plasmid evidence="1">unnamed4</plasmid>
    </source>
</reference>
<name>A0AAU8ASA3_9RHOB</name>
<geneLocation type="plasmid" evidence="1">
    <name>unnamed4</name>
</geneLocation>
<sequence>MIRQTVRDLPVPGAADLAIRDLPREIAVHDAHMATVPGMNLIETGGAAPGAPLSLPLTVGAWNLERCLFPEASAVRARDCDLLLVSEMDHGMARTQQRNTTAALAGALGAAYAYAVEFLELGLGSPIELQFCDDGHNARGYHGNGLMARGALHQPFALRLRGKRQWFFDAEQPRLGERIAVGARIETTDGPFLAVSTHLESACGPEHREDQVAGLIAAIDAEFPGLPVLIGGDLNTGNHNHGNWRAEGLFDVARAAGFSAHGGPEEQMTTRPSLITRWPDRAQKLDWFLARGMTLGPVDIRPALDPSGGPLSDHDLIVARIEALQHGA</sequence>
<protein>
    <submittedName>
        <fullName evidence="1">Endonuclease</fullName>
    </submittedName>
</protein>
<dbReference type="InterPro" id="IPR036691">
    <property type="entry name" value="Endo/exonu/phosph_ase_sf"/>
</dbReference>
<proteinExistence type="predicted"/>
<organism evidence="1">
    <name type="scientific">Alloyangia sp. H15</name>
    <dbReference type="NCBI Taxonomy" id="3029062"/>
    <lineage>
        <taxon>Bacteria</taxon>
        <taxon>Pseudomonadati</taxon>
        <taxon>Pseudomonadota</taxon>
        <taxon>Alphaproteobacteria</taxon>
        <taxon>Rhodobacterales</taxon>
        <taxon>Roseobacteraceae</taxon>
        <taxon>Alloyangia</taxon>
    </lineage>
</organism>
<dbReference type="EMBL" id="CP123389">
    <property type="protein sequence ID" value="XCC97761.1"/>
    <property type="molecule type" value="Genomic_DNA"/>
</dbReference>
<keyword evidence="1" id="KW-0378">Hydrolase</keyword>